<feature type="transmembrane region" description="Helical" evidence="9">
    <location>
        <begin position="616"/>
        <end position="636"/>
    </location>
</feature>
<feature type="transmembrane region" description="Helical" evidence="9">
    <location>
        <begin position="515"/>
        <end position="540"/>
    </location>
</feature>
<accession>A0AAE0Y627</accession>
<comment type="similarity">
    <text evidence="9">Belongs to the pannexin family.</text>
</comment>
<evidence type="ECO:0000256" key="7">
    <source>
        <dbReference type="ARBA" id="ARBA00023136"/>
    </source>
</evidence>
<feature type="compositionally biased region" description="Basic residues" evidence="10">
    <location>
        <begin position="319"/>
        <end position="356"/>
    </location>
</feature>
<dbReference type="PANTHER" id="PTHR11893">
    <property type="entry name" value="INNEXIN"/>
    <property type="match status" value="1"/>
</dbReference>
<keyword evidence="7 9" id="KW-0472">Membrane</keyword>
<keyword evidence="6 9" id="KW-0406">Ion transport</keyword>
<dbReference type="Proteomes" id="UP001283361">
    <property type="component" value="Unassembled WGS sequence"/>
</dbReference>
<dbReference type="GO" id="GO:0034220">
    <property type="term" value="P:monoatomic ion transmembrane transport"/>
    <property type="evidence" value="ECO:0007669"/>
    <property type="project" value="UniProtKB-KW"/>
</dbReference>
<reference evidence="11" key="1">
    <citation type="journal article" date="2023" name="G3 (Bethesda)">
        <title>A reference genome for the long-term kleptoplast-retaining sea slug Elysia crispata morphotype clarki.</title>
        <authorList>
            <person name="Eastman K.E."/>
            <person name="Pendleton A.L."/>
            <person name="Shaikh M.A."/>
            <person name="Suttiyut T."/>
            <person name="Ogas R."/>
            <person name="Tomko P."/>
            <person name="Gavelis G."/>
            <person name="Widhalm J.R."/>
            <person name="Wisecaver J.H."/>
        </authorList>
    </citation>
    <scope>NUCLEOTIDE SEQUENCE</scope>
    <source>
        <strain evidence="11">ECLA1</strain>
    </source>
</reference>
<comment type="function">
    <text evidence="9">Structural component of the gap junctions.</text>
</comment>
<feature type="region of interest" description="Disordered" evidence="10">
    <location>
        <begin position="1"/>
        <end position="36"/>
    </location>
</feature>
<dbReference type="InterPro" id="IPR000990">
    <property type="entry name" value="Innexin"/>
</dbReference>
<protein>
    <recommendedName>
        <fullName evidence="9">Innexin</fullName>
    </recommendedName>
</protein>
<dbReference type="PRINTS" id="PR01262">
    <property type="entry name" value="INNEXIN"/>
</dbReference>
<evidence type="ECO:0000256" key="1">
    <source>
        <dbReference type="ARBA" id="ARBA00004651"/>
    </source>
</evidence>
<evidence type="ECO:0000256" key="2">
    <source>
        <dbReference type="ARBA" id="ARBA00022448"/>
    </source>
</evidence>
<gene>
    <name evidence="9" type="primary">inx</name>
    <name evidence="11" type="ORF">RRG08_058458</name>
</gene>
<dbReference type="PROSITE" id="PS51013">
    <property type="entry name" value="PANNEXIN"/>
    <property type="match status" value="1"/>
</dbReference>
<dbReference type="Pfam" id="PF00876">
    <property type="entry name" value="Innexin"/>
    <property type="match status" value="1"/>
</dbReference>
<sequence length="815" mass="93191">MCTKRKSSRPASPAAYPACRTPALEPGESRTNSPSGNRYGYVSPHYHNDLAATVACETRSIYCYIIKPLSLRQHTRDLTTLAGFRIHEEWPVIKSLRLYQPIRSLGINKVCGGRAAYTTWNSDISNVSGKIETNFCDINNDSIEINRSISLADELGDHKHVNKKRNAYFYPGVSGNVQNYLKKSENIGKHSNIGIDSVLVETYGEEPGLECILCGFNLKWQNSDESNDATFEKQIAYHENIHTIKKYLCEEPESSSPDLIKCGSRGNDEQICSENVIPWANPHPNNENCNDKEGGTKNEDDFDESNNRANSSSSSIMQHARHAHHASKAHHTRSHQHHSRHRHAHHHHMHHRHQHMHGGAGGHRAGYDQRGDSGGGAGGHGGGGHGGGHIGGGGDDDHEPGKFEEITGIAIQGEGLDSVLGSFATYARLKGRYDDDWIDRLNHLYTTIILIIFTIVVSTKQYVGEPIHCWCPAQFEDSHVAYTNNVCWVANTYYVPFEHALPRGPTKPSKAEIEYYQWVPMILLFMALMFKVPCILWRILTASAGVNLDKIVTLAAETAYVAPDDRDRTIKHIVRYMDRWIENAREYRSGCFIRLRQQISKYCCIVWGKRYGNYLVTLYMFIKLLYLGNAIGQLFILNEFLGTNFNVYGFEVIDHLARGESWSESPKFPRITHCFFKIRQLQNVHDYTVQCVLPINLFNEKIFIFIWFWLVFVATLSSFNFLIWIYTMIFRQHRLRYLKKFLRINDCYKSELDKKMAVKFCEQYLRQDGIFVLRLVGKNANDVLVSELILQLWNHYRNKPLFRHANQISDDNSNV</sequence>
<feature type="compositionally biased region" description="Basic and acidic residues" evidence="10">
    <location>
        <begin position="289"/>
        <end position="299"/>
    </location>
</feature>
<evidence type="ECO:0000256" key="4">
    <source>
        <dbReference type="ARBA" id="ARBA00022692"/>
    </source>
</evidence>
<evidence type="ECO:0000313" key="12">
    <source>
        <dbReference type="Proteomes" id="UP001283361"/>
    </source>
</evidence>
<evidence type="ECO:0000313" key="11">
    <source>
        <dbReference type="EMBL" id="KAK3734302.1"/>
    </source>
</evidence>
<name>A0AAE0Y627_9GAST</name>
<dbReference type="GO" id="GO:0005886">
    <property type="term" value="C:plasma membrane"/>
    <property type="evidence" value="ECO:0007669"/>
    <property type="project" value="UniProtKB-SubCell"/>
</dbReference>
<comment type="subcellular location">
    <subcellularLocation>
        <location evidence="1 9">Cell membrane</location>
        <topology evidence="1 9">Multi-pass membrane protein</topology>
    </subcellularLocation>
</comment>
<comment type="caution">
    <text evidence="11">The sequence shown here is derived from an EMBL/GenBank/DDBJ whole genome shotgun (WGS) entry which is preliminary data.</text>
</comment>
<evidence type="ECO:0000256" key="8">
    <source>
        <dbReference type="ARBA" id="ARBA00023303"/>
    </source>
</evidence>
<evidence type="ECO:0000256" key="10">
    <source>
        <dbReference type="SAM" id="MobiDB-lite"/>
    </source>
</evidence>
<dbReference type="GO" id="GO:0005921">
    <property type="term" value="C:gap junction"/>
    <property type="evidence" value="ECO:0007669"/>
    <property type="project" value="UniProtKB-UniRule"/>
</dbReference>
<feature type="region of interest" description="Disordered" evidence="10">
    <location>
        <begin position="276"/>
        <end position="402"/>
    </location>
</feature>
<dbReference type="PANTHER" id="PTHR11893:SF36">
    <property type="entry name" value="INNEXIN-5"/>
    <property type="match status" value="1"/>
</dbReference>
<dbReference type="EMBL" id="JAWDGP010006855">
    <property type="protein sequence ID" value="KAK3734302.1"/>
    <property type="molecule type" value="Genomic_DNA"/>
</dbReference>
<comment type="caution">
    <text evidence="9">Lacks conserved residue(s) required for the propagation of feature annotation.</text>
</comment>
<evidence type="ECO:0000256" key="9">
    <source>
        <dbReference type="RuleBase" id="RU010713"/>
    </source>
</evidence>
<feature type="transmembrane region" description="Helical" evidence="9">
    <location>
        <begin position="702"/>
        <end position="730"/>
    </location>
</feature>
<keyword evidence="3" id="KW-1003">Cell membrane</keyword>
<keyword evidence="8 9" id="KW-0407">Ion channel</keyword>
<keyword evidence="2 9" id="KW-0813">Transport</keyword>
<organism evidence="11 12">
    <name type="scientific">Elysia crispata</name>
    <name type="common">lettuce slug</name>
    <dbReference type="NCBI Taxonomy" id="231223"/>
    <lineage>
        <taxon>Eukaryota</taxon>
        <taxon>Metazoa</taxon>
        <taxon>Spiralia</taxon>
        <taxon>Lophotrochozoa</taxon>
        <taxon>Mollusca</taxon>
        <taxon>Gastropoda</taxon>
        <taxon>Heterobranchia</taxon>
        <taxon>Euthyneura</taxon>
        <taxon>Panpulmonata</taxon>
        <taxon>Sacoglossa</taxon>
        <taxon>Placobranchoidea</taxon>
        <taxon>Plakobranchidae</taxon>
        <taxon>Elysia</taxon>
    </lineage>
</organism>
<proteinExistence type="inferred from homology"/>
<feature type="compositionally biased region" description="Low complexity" evidence="10">
    <location>
        <begin position="9"/>
        <end position="18"/>
    </location>
</feature>
<evidence type="ECO:0000256" key="6">
    <source>
        <dbReference type="ARBA" id="ARBA00023065"/>
    </source>
</evidence>
<dbReference type="AlphaFoldDB" id="A0AAE0Y627"/>
<keyword evidence="12" id="KW-1185">Reference proteome</keyword>
<feature type="compositionally biased region" description="Gly residues" evidence="10">
    <location>
        <begin position="372"/>
        <end position="393"/>
    </location>
</feature>
<keyword evidence="5 9" id="KW-1133">Transmembrane helix</keyword>
<evidence type="ECO:0000256" key="3">
    <source>
        <dbReference type="ARBA" id="ARBA00022475"/>
    </source>
</evidence>
<evidence type="ECO:0000256" key="5">
    <source>
        <dbReference type="ARBA" id="ARBA00022989"/>
    </source>
</evidence>
<keyword evidence="4 9" id="KW-0812">Transmembrane</keyword>